<dbReference type="EMBL" id="JBCEZU010000034">
    <property type="protein sequence ID" value="KAK9538162.1"/>
    <property type="molecule type" value="Genomic_DNA"/>
</dbReference>
<comment type="caution">
    <text evidence="2">The sequence shown here is derived from an EMBL/GenBank/DDBJ whole genome shotgun (WGS) entry which is preliminary data.</text>
</comment>
<evidence type="ECO:0000256" key="1">
    <source>
        <dbReference type="SAM" id="Phobius"/>
    </source>
</evidence>
<keyword evidence="1" id="KW-0812">Transmembrane</keyword>
<dbReference type="AlphaFoldDB" id="A0AAW1FTK8"/>
<organism evidence="2 3">
    <name type="scientific">Zoarces viviparus</name>
    <name type="common">Viviparous eelpout</name>
    <name type="synonym">Blennius viviparus</name>
    <dbReference type="NCBI Taxonomy" id="48416"/>
    <lineage>
        <taxon>Eukaryota</taxon>
        <taxon>Metazoa</taxon>
        <taxon>Chordata</taxon>
        <taxon>Craniata</taxon>
        <taxon>Vertebrata</taxon>
        <taxon>Euteleostomi</taxon>
        <taxon>Actinopterygii</taxon>
        <taxon>Neopterygii</taxon>
        <taxon>Teleostei</taxon>
        <taxon>Neoteleostei</taxon>
        <taxon>Acanthomorphata</taxon>
        <taxon>Eupercaria</taxon>
        <taxon>Perciformes</taxon>
        <taxon>Cottioidei</taxon>
        <taxon>Zoarcales</taxon>
        <taxon>Zoarcidae</taxon>
        <taxon>Zoarcinae</taxon>
        <taxon>Zoarces</taxon>
    </lineage>
</organism>
<sequence>MSASVRRAAVDLCPAVNGITPVCSASPVGAAGGGTMRPQSSAVPSVLLPLLLLLLLLPGLCSGTSFPSNIHIGE</sequence>
<evidence type="ECO:0000313" key="3">
    <source>
        <dbReference type="Proteomes" id="UP001488805"/>
    </source>
</evidence>
<feature type="transmembrane region" description="Helical" evidence="1">
    <location>
        <begin position="46"/>
        <end position="66"/>
    </location>
</feature>
<reference evidence="2 3" key="1">
    <citation type="journal article" date="2024" name="Genome Biol. Evol.">
        <title>Chromosome-level genome assembly of the viviparous eelpout Zoarces viviparus.</title>
        <authorList>
            <person name="Fuhrmann N."/>
            <person name="Brasseur M.V."/>
            <person name="Bakowski C.E."/>
            <person name="Podsiadlowski L."/>
            <person name="Prost S."/>
            <person name="Krehenwinkel H."/>
            <person name="Mayer C."/>
        </authorList>
    </citation>
    <scope>NUCLEOTIDE SEQUENCE [LARGE SCALE GENOMIC DNA]</scope>
    <source>
        <strain evidence="2">NO-MEL_2022_Ind0_liver</strain>
    </source>
</reference>
<dbReference type="Proteomes" id="UP001488805">
    <property type="component" value="Unassembled WGS sequence"/>
</dbReference>
<keyword evidence="3" id="KW-1185">Reference proteome</keyword>
<accession>A0AAW1FTK8</accession>
<keyword evidence="1" id="KW-1133">Transmembrane helix</keyword>
<proteinExistence type="predicted"/>
<name>A0AAW1FTK8_ZOAVI</name>
<keyword evidence="1" id="KW-0472">Membrane</keyword>
<gene>
    <name evidence="2" type="ORF">VZT92_005714</name>
</gene>
<protein>
    <submittedName>
        <fullName evidence="2">Uncharacterized protein</fullName>
    </submittedName>
</protein>
<evidence type="ECO:0000313" key="2">
    <source>
        <dbReference type="EMBL" id="KAK9538162.1"/>
    </source>
</evidence>